<dbReference type="InterPro" id="IPR005225">
    <property type="entry name" value="Small_GTP-bd"/>
</dbReference>
<dbReference type="SUPFAM" id="SSF50447">
    <property type="entry name" value="Translation proteins"/>
    <property type="match status" value="1"/>
</dbReference>
<dbReference type="InterPro" id="IPR009000">
    <property type="entry name" value="Transl_B-barrel_sf"/>
</dbReference>
<dbReference type="Pfam" id="PF06421">
    <property type="entry name" value="LepA_C"/>
    <property type="match status" value="1"/>
</dbReference>
<protein>
    <recommendedName>
        <fullName evidence="11 12">Elongation factor 4</fullName>
        <shortName evidence="12">EF-4</shortName>
        <ecNumber evidence="11 12">3.6.5.n1</ecNumber>
    </recommendedName>
    <alternativeName>
        <fullName evidence="12">Ribosomal back-translocase LepA</fullName>
    </alternativeName>
</protein>
<organism evidence="14 15">
    <name type="scientific">Candidatus Dojkabacteria bacterium</name>
    <dbReference type="NCBI Taxonomy" id="2099670"/>
    <lineage>
        <taxon>Bacteria</taxon>
        <taxon>Candidatus Dojkabacteria</taxon>
    </lineage>
</organism>
<gene>
    <name evidence="12" type="primary">lepA</name>
    <name evidence="14" type="ORF">D6810_02325</name>
</gene>
<dbReference type="InterPro" id="IPR000640">
    <property type="entry name" value="EFG_V-like"/>
</dbReference>
<dbReference type="Proteomes" id="UP000269410">
    <property type="component" value="Unassembled WGS sequence"/>
</dbReference>
<dbReference type="InterPro" id="IPR035647">
    <property type="entry name" value="EFG_III/V"/>
</dbReference>
<dbReference type="InterPro" id="IPR027417">
    <property type="entry name" value="P-loop_NTPase"/>
</dbReference>
<dbReference type="HAMAP" id="MF_00071">
    <property type="entry name" value="LepA"/>
    <property type="match status" value="1"/>
</dbReference>
<dbReference type="GO" id="GO:0043022">
    <property type="term" value="F:ribosome binding"/>
    <property type="evidence" value="ECO:0007669"/>
    <property type="project" value="UniProtKB-UniRule"/>
</dbReference>
<dbReference type="InterPro" id="IPR000795">
    <property type="entry name" value="T_Tr_GTP-bd_dom"/>
</dbReference>
<evidence type="ECO:0000256" key="11">
    <source>
        <dbReference type="ARBA" id="ARBA00066744"/>
    </source>
</evidence>
<dbReference type="Pfam" id="PF00009">
    <property type="entry name" value="GTP_EFTU"/>
    <property type="match status" value="1"/>
</dbReference>
<dbReference type="InterPro" id="IPR041095">
    <property type="entry name" value="EFG_II"/>
</dbReference>
<name>A0A3M0YY61_9BACT</name>
<dbReference type="FunFam" id="3.30.70.870:FF:000004">
    <property type="entry name" value="Translation factor GUF1, mitochondrial"/>
    <property type="match status" value="1"/>
</dbReference>
<dbReference type="GO" id="GO:0045727">
    <property type="term" value="P:positive regulation of translation"/>
    <property type="evidence" value="ECO:0007669"/>
    <property type="project" value="UniProtKB-UniRule"/>
</dbReference>
<evidence type="ECO:0000256" key="6">
    <source>
        <dbReference type="ARBA" id="ARBA00023134"/>
    </source>
</evidence>
<comment type="similarity">
    <text evidence="10">Belongs to the GTP-binding elongation factor family. LepA subfamily.</text>
</comment>
<comment type="similarity">
    <text evidence="1 12">Belongs to the TRAFAC class translation factor GTPase superfamily. Classic translation factor GTPase family. LepA subfamily.</text>
</comment>
<dbReference type="Gene3D" id="3.30.70.240">
    <property type="match status" value="1"/>
</dbReference>
<dbReference type="AlphaFoldDB" id="A0A3M0YY61"/>
<dbReference type="InterPro" id="IPR031157">
    <property type="entry name" value="G_TR_CS"/>
</dbReference>
<dbReference type="PROSITE" id="PS00301">
    <property type="entry name" value="G_TR_1"/>
    <property type="match status" value="1"/>
</dbReference>
<dbReference type="PANTHER" id="PTHR43512">
    <property type="entry name" value="TRANSLATION FACTOR GUF1-RELATED"/>
    <property type="match status" value="1"/>
</dbReference>
<dbReference type="Pfam" id="PF14492">
    <property type="entry name" value="EFG_III"/>
    <property type="match status" value="1"/>
</dbReference>
<dbReference type="FunFam" id="3.30.70.2570:FF:000001">
    <property type="entry name" value="Translation factor GUF1, mitochondrial"/>
    <property type="match status" value="1"/>
</dbReference>
<dbReference type="SUPFAM" id="SSF52540">
    <property type="entry name" value="P-loop containing nucleoside triphosphate hydrolases"/>
    <property type="match status" value="1"/>
</dbReference>
<dbReference type="PROSITE" id="PS51722">
    <property type="entry name" value="G_TR_2"/>
    <property type="match status" value="1"/>
</dbReference>
<evidence type="ECO:0000313" key="15">
    <source>
        <dbReference type="Proteomes" id="UP000269410"/>
    </source>
</evidence>
<dbReference type="NCBIfam" id="TIGR00231">
    <property type="entry name" value="small_GTP"/>
    <property type="match status" value="1"/>
</dbReference>
<dbReference type="NCBIfam" id="TIGR01393">
    <property type="entry name" value="lepA"/>
    <property type="match status" value="1"/>
</dbReference>
<evidence type="ECO:0000256" key="10">
    <source>
        <dbReference type="ARBA" id="ARBA00061052"/>
    </source>
</evidence>
<dbReference type="Gene3D" id="3.30.70.870">
    <property type="entry name" value="Elongation Factor G (Translational Gtpase), domain 3"/>
    <property type="match status" value="1"/>
</dbReference>
<keyword evidence="4 12" id="KW-0378">Hydrolase</keyword>
<dbReference type="Gene3D" id="3.40.50.300">
    <property type="entry name" value="P-loop containing nucleotide triphosphate hydrolases"/>
    <property type="match status" value="1"/>
</dbReference>
<comment type="function">
    <text evidence="9 12">Required for accurate and efficient protein synthesis under certain stress conditions. May act as a fidelity factor of the translation reaction, by catalyzing a one-codon backward translocation of tRNAs on improperly translocated ribosomes. Back-translocation proceeds from a post-translocation (POST) complex to a pre-translocation (PRE) complex, thus giving elongation factor G a second chance to translocate the tRNAs correctly. Binds to ribosomes in a GTP-dependent manner.</text>
</comment>
<dbReference type="InterPro" id="IPR013842">
    <property type="entry name" value="LepA_CTD"/>
</dbReference>
<dbReference type="CDD" id="cd03709">
    <property type="entry name" value="lepA_C"/>
    <property type="match status" value="1"/>
</dbReference>
<keyword evidence="2 12" id="KW-1003">Cell membrane</keyword>
<evidence type="ECO:0000259" key="13">
    <source>
        <dbReference type="PROSITE" id="PS51722"/>
    </source>
</evidence>
<keyword evidence="14" id="KW-0251">Elongation factor</keyword>
<dbReference type="GO" id="GO:0003924">
    <property type="term" value="F:GTPase activity"/>
    <property type="evidence" value="ECO:0007669"/>
    <property type="project" value="UniProtKB-UniRule"/>
</dbReference>
<feature type="domain" description="Tr-type G" evidence="13">
    <location>
        <begin position="6"/>
        <end position="183"/>
    </location>
</feature>
<dbReference type="EMBL" id="RFKV01000075">
    <property type="protein sequence ID" value="RMD76992.1"/>
    <property type="molecule type" value="Genomic_DNA"/>
</dbReference>
<dbReference type="FunFam" id="3.40.50.300:FF:000078">
    <property type="entry name" value="Elongation factor 4"/>
    <property type="match status" value="1"/>
</dbReference>
<keyword evidence="7 12" id="KW-0472">Membrane</keyword>
<keyword evidence="5 12" id="KW-0648">Protein biosynthesis</keyword>
<evidence type="ECO:0000256" key="4">
    <source>
        <dbReference type="ARBA" id="ARBA00022801"/>
    </source>
</evidence>
<keyword evidence="3 12" id="KW-0547">Nucleotide-binding</keyword>
<comment type="catalytic activity">
    <reaction evidence="8 12">
        <text>GTP + H2O = GDP + phosphate + H(+)</text>
        <dbReference type="Rhea" id="RHEA:19669"/>
        <dbReference type="ChEBI" id="CHEBI:15377"/>
        <dbReference type="ChEBI" id="CHEBI:15378"/>
        <dbReference type="ChEBI" id="CHEBI:37565"/>
        <dbReference type="ChEBI" id="CHEBI:43474"/>
        <dbReference type="ChEBI" id="CHEBI:58189"/>
        <dbReference type="EC" id="3.6.5.n1"/>
    </reaction>
</comment>
<dbReference type="CDD" id="cd01890">
    <property type="entry name" value="LepA"/>
    <property type="match status" value="1"/>
</dbReference>
<dbReference type="GO" id="GO:0003746">
    <property type="term" value="F:translation elongation factor activity"/>
    <property type="evidence" value="ECO:0007669"/>
    <property type="project" value="UniProtKB-UniRule"/>
</dbReference>
<dbReference type="Gene3D" id="2.40.30.10">
    <property type="entry name" value="Translation factors"/>
    <property type="match status" value="1"/>
</dbReference>
<keyword evidence="6 12" id="KW-0342">GTP-binding</keyword>
<evidence type="ECO:0000256" key="7">
    <source>
        <dbReference type="ARBA" id="ARBA00023136"/>
    </source>
</evidence>
<dbReference type="InterPro" id="IPR038363">
    <property type="entry name" value="LepA_C_sf"/>
</dbReference>
<comment type="caution">
    <text evidence="14">The sequence shown here is derived from an EMBL/GenBank/DDBJ whole genome shotgun (WGS) entry which is preliminary data.</text>
</comment>
<evidence type="ECO:0000256" key="3">
    <source>
        <dbReference type="ARBA" id="ARBA00022741"/>
    </source>
</evidence>
<dbReference type="SUPFAM" id="SSF54980">
    <property type="entry name" value="EF-G C-terminal domain-like"/>
    <property type="match status" value="2"/>
</dbReference>
<evidence type="ECO:0000313" key="14">
    <source>
        <dbReference type="EMBL" id="RMD76992.1"/>
    </source>
</evidence>
<feature type="binding site" evidence="12">
    <location>
        <begin position="130"/>
        <end position="133"/>
    </location>
    <ligand>
        <name>GTP</name>
        <dbReference type="ChEBI" id="CHEBI:37565"/>
    </ligand>
</feature>
<sequence length="632" mass="70984">MAIDTSLIRNFCIIAHIDHGKSTLADRLIEFTGALSRREIKDRVLDTLELEQERGITIKLQTARLHYKGFILNLIDTPGHVDFSYEVSRSVAASEGALLLVDATQGVQAQTLSTVYKAMEYDLKIIPVLNKVDMDTADVEGTKEEMMEIFGFSQSEIILASGKTGLGVDKILDTIIKEIPPPDKNKSKVFVPDDNLKVQPTKALVFDAFYHEFLGVTALVKVVAGSFNLSDKLYAIGTCTDISPIELGYLNPKMCKTFELNEGEVGYIATGLKDINLIHVGDTITLKMNDDSHLLVKSLIGYKPPKPMVFASLYPVDSSDFEKFRDALEKLSLNDSSITYQKEFSQALGTGYVCGFLGLLHLEITQERLEKEYGIELITTTPTVEFRIKLKTSDYTKLPINIANIDTKQNLAYIRTAAEFPDPGLVEYVEEPWVSLEVLVPEDYVGSVMELCHKHRGEYISLSYLSNKNIVLRRHAILKFNMPMIEIMISFFDKLKSITNGYASMEYAFTGFRKSEIVKVTILVNSQPAEALSFLTHKVNAQKKGREVVEKLKELIPRQMFKVPIQAAVENQIVARETINPYRKDVLAKLYGGDVTRKLKLLEKQKKGKKKMKLVGNVEIPKEAFLAVLKID</sequence>
<dbReference type="PANTHER" id="PTHR43512:SF4">
    <property type="entry name" value="TRANSLATION FACTOR GUF1 HOMOLOG, CHLOROPLASTIC"/>
    <property type="match status" value="1"/>
</dbReference>
<dbReference type="PRINTS" id="PR00315">
    <property type="entry name" value="ELONGATNFCT"/>
</dbReference>
<evidence type="ECO:0000256" key="5">
    <source>
        <dbReference type="ARBA" id="ARBA00022917"/>
    </source>
</evidence>
<dbReference type="GO" id="GO:0005886">
    <property type="term" value="C:plasma membrane"/>
    <property type="evidence" value="ECO:0007669"/>
    <property type="project" value="UniProtKB-SubCell"/>
</dbReference>
<dbReference type="InterPro" id="IPR035654">
    <property type="entry name" value="LepA_IV"/>
</dbReference>
<accession>A0A3M0YY61</accession>
<reference evidence="14 15" key="1">
    <citation type="submission" date="2018-10" db="EMBL/GenBank/DDBJ databases">
        <title>Thermophilic Lithotrophy and Phototrophy in an Intertidal, Iron-rich, Geothermal Spring.</title>
        <authorList>
            <person name="Ward L.M."/>
            <person name="Idei A."/>
            <person name="Nakagawa M."/>
            <person name="Ueno Y."/>
            <person name="Fischer W."/>
            <person name="Mcglynn S.E."/>
        </authorList>
    </citation>
    <scope>NUCLEOTIDE SEQUENCE [LARGE SCALE GENOMIC DNA]</scope>
    <source>
        <strain evidence="14">J137</strain>
    </source>
</reference>
<dbReference type="Pfam" id="PF00679">
    <property type="entry name" value="EFG_C"/>
    <property type="match status" value="1"/>
</dbReference>
<comment type="subcellular location">
    <subcellularLocation>
        <location evidence="12">Cell membrane</location>
        <topology evidence="12">Peripheral membrane protein</topology>
        <orientation evidence="12">Cytoplasmic side</orientation>
    </subcellularLocation>
</comment>
<dbReference type="InterPro" id="IPR006297">
    <property type="entry name" value="EF-4"/>
</dbReference>
<feature type="binding site" evidence="12">
    <location>
        <begin position="18"/>
        <end position="23"/>
    </location>
    <ligand>
        <name>GTP</name>
        <dbReference type="ChEBI" id="CHEBI:37565"/>
    </ligand>
</feature>
<evidence type="ECO:0000256" key="8">
    <source>
        <dbReference type="ARBA" id="ARBA00050293"/>
    </source>
</evidence>
<evidence type="ECO:0000256" key="9">
    <source>
        <dbReference type="ARBA" id="ARBA00057626"/>
    </source>
</evidence>
<dbReference type="EC" id="3.6.5.n1" evidence="11 12"/>
<dbReference type="GO" id="GO:0005525">
    <property type="term" value="F:GTP binding"/>
    <property type="evidence" value="ECO:0007669"/>
    <property type="project" value="UniProtKB-UniRule"/>
</dbReference>
<evidence type="ECO:0000256" key="1">
    <source>
        <dbReference type="ARBA" id="ARBA00005454"/>
    </source>
</evidence>
<dbReference type="Gene3D" id="3.30.70.2570">
    <property type="entry name" value="Elongation factor 4, C-terminal domain"/>
    <property type="match status" value="1"/>
</dbReference>
<evidence type="ECO:0000256" key="2">
    <source>
        <dbReference type="ARBA" id="ARBA00022475"/>
    </source>
</evidence>
<evidence type="ECO:0000256" key="12">
    <source>
        <dbReference type="HAMAP-Rule" id="MF_00071"/>
    </source>
</evidence>
<proteinExistence type="inferred from homology"/>
<dbReference type="CDD" id="cd16260">
    <property type="entry name" value="EF4_III"/>
    <property type="match status" value="1"/>
</dbReference>